<dbReference type="PANTHER" id="PTHR33933">
    <property type="entry name" value="NUCLEOTIDYLTRANSFERASE"/>
    <property type="match status" value="1"/>
</dbReference>
<evidence type="ECO:0000313" key="1">
    <source>
        <dbReference type="EMBL" id="ATY32966.1"/>
    </source>
</evidence>
<evidence type="ECO:0008006" key="3">
    <source>
        <dbReference type="Google" id="ProtNLM"/>
    </source>
</evidence>
<proteinExistence type="predicted"/>
<reference evidence="1 2" key="1">
    <citation type="submission" date="2017-11" db="EMBL/GenBank/DDBJ databases">
        <title>Complete genome sequence of Sphingomonas sp. Strain Cra20, a psychrotolerant potential plant growth promoting rhizobacteria.</title>
        <authorList>
            <person name="Luo Y."/>
        </authorList>
    </citation>
    <scope>NUCLEOTIDE SEQUENCE [LARGE SCALE GENOMIC DNA]</scope>
    <source>
        <strain evidence="1 2">Cra20</strain>
    </source>
</reference>
<protein>
    <recommendedName>
        <fullName evidence="3">HEPN domain-containing protein</fullName>
    </recommendedName>
</protein>
<dbReference type="InterPro" id="IPR043519">
    <property type="entry name" value="NT_sf"/>
</dbReference>
<dbReference type="AlphaFoldDB" id="A0A2K8MK84"/>
<accession>A0A2K8MK84</accession>
<sequence>MGRYFSDYDLLVVVNREEFTDVAEYWEKAETQLLEELSAGQVLRTPVSLIYHDIDDVNEKLRLGRYFFMDILREGIVLFDEVGFPFVEPQPLSPEQALQETRDYYEEWFESAVAFAKGASYYRSIERPKEAAFQLHQAVERFYHRLFLVRTLYSPKTHNLNRQRDMAEQLEPALKQVWPRETRFQTTRVGSRVEWQPSSR</sequence>
<dbReference type="EMBL" id="CP024923">
    <property type="protein sequence ID" value="ATY32966.1"/>
    <property type="molecule type" value="Genomic_DNA"/>
</dbReference>
<dbReference type="PANTHER" id="PTHR33933:SF1">
    <property type="entry name" value="PROTEIN ADENYLYLTRANSFERASE MNTA-RELATED"/>
    <property type="match status" value="1"/>
</dbReference>
<organism evidence="1 2">
    <name type="scientific">Sphingomonas psychrotolerans</name>
    <dbReference type="NCBI Taxonomy" id="1327635"/>
    <lineage>
        <taxon>Bacteria</taxon>
        <taxon>Pseudomonadati</taxon>
        <taxon>Pseudomonadota</taxon>
        <taxon>Alphaproteobacteria</taxon>
        <taxon>Sphingomonadales</taxon>
        <taxon>Sphingomonadaceae</taxon>
        <taxon>Sphingomonas</taxon>
    </lineage>
</organism>
<dbReference type="Proteomes" id="UP000229081">
    <property type="component" value="Chromosome"/>
</dbReference>
<name>A0A2K8MK84_9SPHN</name>
<dbReference type="SUPFAM" id="SSF81301">
    <property type="entry name" value="Nucleotidyltransferase"/>
    <property type="match status" value="1"/>
</dbReference>
<evidence type="ECO:0000313" key="2">
    <source>
        <dbReference type="Proteomes" id="UP000229081"/>
    </source>
</evidence>
<dbReference type="InterPro" id="IPR052548">
    <property type="entry name" value="Type_VII_TA_antitoxin"/>
</dbReference>
<dbReference type="OrthoDB" id="7442350at2"/>
<dbReference type="RefSeq" id="WP_100282771.1">
    <property type="nucleotide sequence ID" value="NZ_CP024923.1"/>
</dbReference>
<dbReference type="Gene3D" id="1.20.120.330">
    <property type="entry name" value="Nucleotidyltransferases domain 2"/>
    <property type="match status" value="1"/>
</dbReference>
<dbReference type="KEGG" id="sphc:CVN68_14170"/>
<gene>
    <name evidence="1" type="ORF">CVN68_14170</name>
</gene>
<keyword evidence="2" id="KW-1185">Reference proteome</keyword>